<dbReference type="GO" id="GO:0006777">
    <property type="term" value="P:Mo-molybdopterin cofactor biosynthetic process"/>
    <property type="evidence" value="ECO:0007669"/>
    <property type="project" value="InterPro"/>
</dbReference>
<dbReference type="AlphaFoldDB" id="A0A315XKC5"/>
<dbReference type="Gene3D" id="3.40.50.300">
    <property type="entry name" value="P-loop containing nucleotide triphosphate hydrolases"/>
    <property type="match status" value="1"/>
</dbReference>
<reference evidence="2 3" key="1">
    <citation type="submission" date="2017-03" db="EMBL/GenBank/DDBJ databases">
        <title>Genome sequence of Methanobrevibacter thaueri.</title>
        <authorList>
            <person name="Poehlein A."/>
            <person name="Seedorf H."/>
            <person name="Daniel R."/>
        </authorList>
    </citation>
    <scope>NUCLEOTIDE SEQUENCE [LARGE SCALE GENOMIC DNA]</scope>
    <source>
        <strain evidence="2 3">DSM 11995</strain>
    </source>
</reference>
<keyword evidence="3" id="KW-1185">Reference proteome</keyword>
<dbReference type="GO" id="GO:0005525">
    <property type="term" value="F:GTP binding"/>
    <property type="evidence" value="ECO:0007669"/>
    <property type="project" value="InterPro"/>
</dbReference>
<comment type="caution">
    <text evidence="2">The sequence shown here is derived from an EMBL/GenBank/DDBJ whole genome shotgun (WGS) entry which is preliminary data.</text>
</comment>
<dbReference type="InterPro" id="IPR052539">
    <property type="entry name" value="MGD_biosynthesis_adapter"/>
</dbReference>
<dbReference type="PANTHER" id="PTHR40072:SF1">
    <property type="entry name" value="MOLYBDOPTERIN-GUANINE DINUCLEOTIDE BIOSYNTHESIS ADAPTER PROTEIN"/>
    <property type="match status" value="1"/>
</dbReference>
<dbReference type="Proteomes" id="UP000251717">
    <property type="component" value="Unassembled WGS sequence"/>
</dbReference>
<evidence type="ECO:0000313" key="3">
    <source>
        <dbReference type="Proteomes" id="UP000251717"/>
    </source>
</evidence>
<organism evidence="2 3">
    <name type="scientific">Methanobrevibacter thaueri</name>
    <dbReference type="NCBI Taxonomy" id="190975"/>
    <lineage>
        <taxon>Archaea</taxon>
        <taxon>Methanobacteriati</taxon>
        <taxon>Methanobacteriota</taxon>
        <taxon>Methanomada group</taxon>
        <taxon>Methanobacteria</taxon>
        <taxon>Methanobacteriales</taxon>
        <taxon>Methanobacteriaceae</taxon>
        <taxon>Methanobrevibacter</taxon>
    </lineage>
</organism>
<name>A0A315XKC5_9EURY</name>
<sequence length="379" mass="42653">MLKKHAILSKCVVTTHPYQKDIINTKTYIITRGVKMKIVSIVGKKNTGKTSLTVKVIEELTKRGYNVASIKHSHHSIEMDKENTDTWKHKQAGANLVVGVGSTTFFNARKEHDLNRILYLLKHFDDFDFVIIEGYKSYNYPKIITSPDVKDEYTIKEVDSFTITPEEVSELADLIEERGHDIVDTLFANNCGYNDGEVIAGKIRQGELTVDDLDDVKSYLSIDGKVVGLNRFVSDYLKRSVIGVINTLNLKDFGVDDIGKIELLIPNENTPKSPADAECAIKINDKDLEINSFTRTIVSNSIKGMVSAIKTEDNVRTIDIEIMNIEKELIDADISLKTNGHDVEINEFTQGILKETIFAIISSLKVDEKIKEIKIKVEE</sequence>
<dbReference type="EMBL" id="MZGS01000028">
    <property type="protein sequence ID" value="PWB85338.1"/>
    <property type="molecule type" value="Genomic_DNA"/>
</dbReference>
<dbReference type="NCBIfam" id="TIGR00176">
    <property type="entry name" value="mobB"/>
    <property type="match status" value="1"/>
</dbReference>
<evidence type="ECO:0000259" key="1">
    <source>
        <dbReference type="Pfam" id="PF03205"/>
    </source>
</evidence>
<protein>
    <submittedName>
        <fullName evidence="2">Molybdopterin-guanine dinucleotide biosynthesis adapter protein</fullName>
    </submittedName>
</protein>
<gene>
    <name evidence="2" type="primary">mobB</name>
    <name evidence="2" type="ORF">MBBTH_19370</name>
</gene>
<evidence type="ECO:0000313" key="2">
    <source>
        <dbReference type="EMBL" id="PWB85338.1"/>
    </source>
</evidence>
<dbReference type="InterPro" id="IPR027417">
    <property type="entry name" value="P-loop_NTPase"/>
</dbReference>
<feature type="domain" description="Molybdopterin-guanine dinucleotide biosynthesis protein B (MobB)" evidence="1">
    <location>
        <begin position="38"/>
        <end position="145"/>
    </location>
</feature>
<accession>A0A315XKC5</accession>
<dbReference type="PANTHER" id="PTHR40072">
    <property type="entry name" value="MOLYBDOPTERIN-GUANINE DINUCLEOTIDE BIOSYNTHESIS ADAPTER PROTEIN-RELATED"/>
    <property type="match status" value="1"/>
</dbReference>
<dbReference type="Pfam" id="PF03205">
    <property type="entry name" value="MobB"/>
    <property type="match status" value="1"/>
</dbReference>
<proteinExistence type="predicted"/>
<dbReference type="SUPFAM" id="SSF52540">
    <property type="entry name" value="P-loop containing nucleoside triphosphate hydrolases"/>
    <property type="match status" value="1"/>
</dbReference>
<dbReference type="InterPro" id="IPR004435">
    <property type="entry name" value="MobB_dom"/>
</dbReference>